<dbReference type="InterPro" id="IPR051049">
    <property type="entry name" value="Dienelactone_hydrolase-like"/>
</dbReference>
<reference evidence="2 3" key="1">
    <citation type="submission" date="2022-02" db="EMBL/GenBank/DDBJ databases">
        <title>Paenibacillus sp. MBLB1776 Whole Genome Shotgun Sequencing.</title>
        <authorList>
            <person name="Hwang C.Y."/>
            <person name="Cho E.-S."/>
            <person name="Seo M.-J."/>
        </authorList>
    </citation>
    <scope>NUCLEOTIDE SEQUENCE [LARGE SCALE GENOMIC DNA]</scope>
    <source>
        <strain evidence="2 3">MBLB1776</strain>
    </source>
</reference>
<dbReference type="AlphaFoldDB" id="A0AA96LBF5"/>
<gene>
    <name evidence="2" type="ORF">MJA45_23725</name>
</gene>
<dbReference type="InterPro" id="IPR029058">
    <property type="entry name" value="AB_hydrolase_fold"/>
</dbReference>
<dbReference type="Proteomes" id="UP001305702">
    <property type="component" value="Chromosome"/>
</dbReference>
<dbReference type="Pfam" id="PF01738">
    <property type="entry name" value="DLH"/>
    <property type="match status" value="1"/>
</dbReference>
<evidence type="ECO:0000313" key="3">
    <source>
        <dbReference type="Proteomes" id="UP001305702"/>
    </source>
</evidence>
<organism evidence="2 3">
    <name type="scientific">Paenibacillus aurantius</name>
    <dbReference type="NCBI Taxonomy" id="2918900"/>
    <lineage>
        <taxon>Bacteria</taxon>
        <taxon>Bacillati</taxon>
        <taxon>Bacillota</taxon>
        <taxon>Bacilli</taxon>
        <taxon>Bacillales</taxon>
        <taxon>Paenibacillaceae</taxon>
        <taxon>Paenibacillus</taxon>
    </lineage>
</organism>
<dbReference type="InterPro" id="IPR002925">
    <property type="entry name" value="Dienelactn_hydro"/>
</dbReference>
<dbReference type="RefSeq" id="WP_315604370.1">
    <property type="nucleotide sequence ID" value="NZ_CP130318.1"/>
</dbReference>
<dbReference type="EC" id="3.1.-.-" evidence="2"/>
<protein>
    <submittedName>
        <fullName evidence="2">Dienelactone hydrolase family protein</fullName>
        <ecNumber evidence="2">3.1.-.-</ecNumber>
    </submittedName>
</protein>
<dbReference type="Gene3D" id="3.40.50.1820">
    <property type="entry name" value="alpha/beta hydrolase"/>
    <property type="match status" value="1"/>
</dbReference>
<dbReference type="GO" id="GO:0016787">
    <property type="term" value="F:hydrolase activity"/>
    <property type="evidence" value="ECO:0007669"/>
    <property type="project" value="UniProtKB-KW"/>
</dbReference>
<keyword evidence="2" id="KW-0378">Hydrolase</keyword>
<feature type="domain" description="Dienelactone hydrolase" evidence="1">
    <location>
        <begin position="20"/>
        <end position="267"/>
    </location>
</feature>
<dbReference type="PANTHER" id="PTHR46623:SF6">
    <property type="entry name" value="ALPHA_BETA-HYDROLASES SUPERFAMILY PROTEIN"/>
    <property type="match status" value="1"/>
</dbReference>
<keyword evidence="3" id="KW-1185">Reference proteome</keyword>
<name>A0AA96LBF5_9BACL</name>
<sequence length="270" mass="29523">MPITSEWLTYEDGGQVHRMYVSRPANVKEPLPAVLVLQEVWGVSAHIRDVTDRFAKAGYVAAAPDLYAENGERPELLSDERIERVRTFLHSAPPQAFRDPAVREAALAERPEAERRLVQPSADALLAMPGRLPELVERTRAAYRFLQRYEPANGRTAAVGYCLGGALSARLAAAEPELAGAVVYYGRLAGELAEGIRCPVLGFFGGLDAGINALVPDFARAMEEQGKAFTSHMYDGAKHAFFNDTGAGYSVEASRDSWVRTLAFLRDTLA</sequence>
<dbReference type="KEGG" id="paun:MJA45_23725"/>
<accession>A0AA96LBF5</accession>
<dbReference type="PANTHER" id="PTHR46623">
    <property type="entry name" value="CARBOXYMETHYLENEBUTENOLIDASE-RELATED"/>
    <property type="match status" value="1"/>
</dbReference>
<evidence type="ECO:0000259" key="1">
    <source>
        <dbReference type="Pfam" id="PF01738"/>
    </source>
</evidence>
<proteinExistence type="predicted"/>
<evidence type="ECO:0000313" key="2">
    <source>
        <dbReference type="EMBL" id="WNQ10596.1"/>
    </source>
</evidence>
<dbReference type="SUPFAM" id="SSF53474">
    <property type="entry name" value="alpha/beta-Hydrolases"/>
    <property type="match status" value="1"/>
</dbReference>
<dbReference type="EMBL" id="CP130318">
    <property type="protein sequence ID" value="WNQ10596.1"/>
    <property type="molecule type" value="Genomic_DNA"/>
</dbReference>